<reference evidence="2 3" key="1">
    <citation type="journal article" date="2011" name="Genome Res.">
        <title>Phylogeny-wide analysis of social amoeba genomes highlights ancient origins for complex intercellular communication.</title>
        <authorList>
            <person name="Heidel A.J."/>
            <person name="Lawal H.M."/>
            <person name="Felder M."/>
            <person name="Schilde C."/>
            <person name="Helps N.R."/>
            <person name="Tunggal B."/>
            <person name="Rivero F."/>
            <person name="John U."/>
            <person name="Schleicher M."/>
            <person name="Eichinger L."/>
            <person name="Platzer M."/>
            <person name="Noegel A.A."/>
            <person name="Schaap P."/>
            <person name="Gloeckner G."/>
        </authorList>
    </citation>
    <scope>NUCLEOTIDE SEQUENCE [LARGE SCALE GENOMIC DNA]</scope>
    <source>
        <strain evidence="3">ATCC 26659 / Pp 5 / PN500</strain>
    </source>
</reference>
<dbReference type="PANTHER" id="PTHR33129">
    <property type="entry name" value="PROTEIN KINASE DOMAIN-CONTAINING PROTEIN-RELATED"/>
    <property type="match status" value="1"/>
</dbReference>
<evidence type="ECO:0000313" key="2">
    <source>
        <dbReference type="EMBL" id="EFA82495.1"/>
    </source>
</evidence>
<comment type="caution">
    <text evidence="2">The sequence shown here is derived from an EMBL/GenBank/DDBJ whole genome shotgun (WGS) entry which is preliminary data.</text>
</comment>
<dbReference type="RefSeq" id="XP_020434612.1">
    <property type="nucleotide sequence ID" value="XM_020575817.1"/>
</dbReference>
<feature type="region of interest" description="Disordered" evidence="1">
    <location>
        <begin position="46"/>
        <end position="125"/>
    </location>
</feature>
<keyword evidence="3" id="KW-1185">Reference proteome</keyword>
<feature type="compositionally biased region" description="Basic residues" evidence="1">
    <location>
        <begin position="59"/>
        <end position="73"/>
    </location>
</feature>
<dbReference type="SUPFAM" id="SSF52540">
    <property type="entry name" value="P-loop containing nucleoside triphosphate hydrolases"/>
    <property type="match status" value="1"/>
</dbReference>
<dbReference type="EMBL" id="ADBJ01000020">
    <property type="protein sequence ID" value="EFA82495.1"/>
    <property type="molecule type" value="Genomic_DNA"/>
</dbReference>
<sequence length="366" mass="41246">MQFSNEFVFSSGQSYEADGEDNLKSYLEGMIKPPHINNYHIISAKVTPPIPSLPDLQTKKKSKKTDKKSKKTDKKSIDSDEDKDNHPKPERNQCETMSGNEASSSTTTSTNDSKPFDQVNAPQTSTPEVASELEFWRTLHSASIDPAVNILSLPVGVYFMGNSVKRSSIYVRDCYVELKDQIYAEFDQYEVNSTSTPTTDSMNGFVITGNPGTGKSCFLFYIMYLIARVKGTMVVHSIHAKNADSYYLYTYVGGIPVVRRGPKSDFITLLSLRSTFFLVDSKEETNVAAKTIIVSSPDPRINKHFLNNVGTTRWYMPPWCKSELDHVRPILYPNVTQRTELSHREDEESFQDIQASEESHPVCIVD</sequence>
<dbReference type="PANTHER" id="PTHR33129:SF1">
    <property type="entry name" value="ATP-BINDING PROTEIN"/>
    <property type="match status" value="1"/>
</dbReference>
<dbReference type="Proteomes" id="UP000001396">
    <property type="component" value="Unassembled WGS sequence"/>
</dbReference>
<dbReference type="InterPro" id="IPR027417">
    <property type="entry name" value="P-loop_NTPase"/>
</dbReference>
<name>D3B8X7_HETP5</name>
<accession>D3B8X7</accession>
<dbReference type="InParanoid" id="D3B8X7"/>
<organism evidence="2 3">
    <name type="scientific">Heterostelium pallidum (strain ATCC 26659 / Pp 5 / PN500)</name>
    <name type="common">Cellular slime mold</name>
    <name type="synonym">Polysphondylium pallidum</name>
    <dbReference type="NCBI Taxonomy" id="670386"/>
    <lineage>
        <taxon>Eukaryota</taxon>
        <taxon>Amoebozoa</taxon>
        <taxon>Evosea</taxon>
        <taxon>Eumycetozoa</taxon>
        <taxon>Dictyostelia</taxon>
        <taxon>Acytosteliales</taxon>
        <taxon>Acytosteliaceae</taxon>
        <taxon>Heterostelium</taxon>
    </lineage>
</organism>
<feature type="compositionally biased region" description="Basic and acidic residues" evidence="1">
    <location>
        <begin position="74"/>
        <end position="93"/>
    </location>
</feature>
<gene>
    <name evidence="2" type="ORF">PPL_04920</name>
</gene>
<proteinExistence type="predicted"/>
<evidence type="ECO:0000256" key="1">
    <source>
        <dbReference type="SAM" id="MobiDB-lite"/>
    </source>
</evidence>
<dbReference type="AlphaFoldDB" id="D3B8X7"/>
<evidence type="ECO:0000313" key="3">
    <source>
        <dbReference type="Proteomes" id="UP000001396"/>
    </source>
</evidence>
<dbReference type="GeneID" id="31360407"/>
<dbReference type="InterPro" id="IPR052980">
    <property type="entry name" value="Crinkler_effector"/>
</dbReference>
<feature type="region of interest" description="Disordered" evidence="1">
    <location>
        <begin position="342"/>
        <end position="366"/>
    </location>
</feature>
<protein>
    <submittedName>
        <fullName evidence="2">Uncharacterized protein</fullName>
    </submittedName>
</protein>